<keyword evidence="1" id="KW-1133">Transmembrane helix</keyword>
<evidence type="ECO:0000313" key="2">
    <source>
        <dbReference type="EMBL" id="MBK1876378.1"/>
    </source>
</evidence>
<dbReference type="Proteomes" id="UP000617628">
    <property type="component" value="Unassembled WGS sequence"/>
</dbReference>
<protein>
    <submittedName>
        <fullName evidence="2">Uncharacterized protein</fullName>
    </submittedName>
</protein>
<evidence type="ECO:0000256" key="1">
    <source>
        <dbReference type="SAM" id="Phobius"/>
    </source>
</evidence>
<gene>
    <name evidence="2" type="ORF">JIN87_05825</name>
</gene>
<proteinExistence type="predicted"/>
<keyword evidence="3" id="KW-1185">Reference proteome</keyword>
<feature type="transmembrane region" description="Helical" evidence="1">
    <location>
        <begin position="85"/>
        <end position="111"/>
    </location>
</feature>
<sequence>MNNHVRIVAYLHIAFGALSLLAAIVTFIALGAVGGLVVVQGEIGAAGILGVVAVFVAGLLSVLAIPDLLGGWALLVGKPWGRPLVIVISFLSLLNIPFGTVVGIYSLWALLRKA</sequence>
<reference evidence="2" key="1">
    <citation type="submission" date="2021-01" db="EMBL/GenBank/DDBJ databases">
        <title>Modified the classification status of verrucomicrobia.</title>
        <authorList>
            <person name="Feng X."/>
        </authorList>
    </citation>
    <scope>NUCLEOTIDE SEQUENCE</scope>
    <source>
        <strain evidence="2">KCTC 13126</strain>
    </source>
</reference>
<dbReference type="RefSeq" id="WP_200354592.1">
    <property type="nucleotide sequence ID" value="NZ_JAENIL010000008.1"/>
</dbReference>
<feature type="transmembrane region" description="Helical" evidence="1">
    <location>
        <begin position="12"/>
        <end position="39"/>
    </location>
</feature>
<organism evidence="2 3">
    <name type="scientific">Pelagicoccus mobilis</name>
    <dbReference type="NCBI Taxonomy" id="415221"/>
    <lineage>
        <taxon>Bacteria</taxon>
        <taxon>Pseudomonadati</taxon>
        <taxon>Verrucomicrobiota</taxon>
        <taxon>Opitutia</taxon>
        <taxon>Puniceicoccales</taxon>
        <taxon>Pelagicoccaceae</taxon>
        <taxon>Pelagicoccus</taxon>
    </lineage>
</organism>
<keyword evidence="1" id="KW-0472">Membrane</keyword>
<name>A0A934RZK2_9BACT</name>
<feature type="transmembrane region" description="Helical" evidence="1">
    <location>
        <begin position="46"/>
        <end position="65"/>
    </location>
</feature>
<evidence type="ECO:0000313" key="3">
    <source>
        <dbReference type="Proteomes" id="UP000617628"/>
    </source>
</evidence>
<dbReference type="AlphaFoldDB" id="A0A934RZK2"/>
<keyword evidence="1" id="KW-0812">Transmembrane</keyword>
<dbReference type="EMBL" id="JAENIL010000008">
    <property type="protein sequence ID" value="MBK1876378.1"/>
    <property type="molecule type" value="Genomic_DNA"/>
</dbReference>
<accession>A0A934RZK2</accession>
<comment type="caution">
    <text evidence="2">The sequence shown here is derived from an EMBL/GenBank/DDBJ whole genome shotgun (WGS) entry which is preliminary data.</text>
</comment>